<protein>
    <submittedName>
        <fullName evidence="2">Uncharacterized protein</fullName>
    </submittedName>
</protein>
<dbReference type="EMBL" id="CACVKT020003932">
    <property type="protein sequence ID" value="CAC5386856.1"/>
    <property type="molecule type" value="Genomic_DNA"/>
</dbReference>
<name>A0A6J8BTI0_MYTCO</name>
<evidence type="ECO:0000313" key="3">
    <source>
        <dbReference type="Proteomes" id="UP000507470"/>
    </source>
</evidence>
<evidence type="ECO:0000256" key="1">
    <source>
        <dbReference type="SAM" id="Phobius"/>
    </source>
</evidence>
<reference evidence="2 3" key="1">
    <citation type="submission" date="2020-06" db="EMBL/GenBank/DDBJ databases">
        <authorList>
            <person name="Li R."/>
            <person name="Bekaert M."/>
        </authorList>
    </citation>
    <scope>NUCLEOTIDE SEQUENCE [LARGE SCALE GENOMIC DNA]</scope>
    <source>
        <strain evidence="3">wild</strain>
    </source>
</reference>
<dbReference type="OrthoDB" id="6119212at2759"/>
<dbReference type="Proteomes" id="UP000507470">
    <property type="component" value="Unassembled WGS sequence"/>
</dbReference>
<keyword evidence="1" id="KW-0472">Membrane</keyword>
<gene>
    <name evidence="2" type="ORF">MCOR_22254</name>
</gene>
<keyword evidence="1" id="KW-0812">Transmembrane</keyword>
<proteinExistence type="predicted"/>
<accession>A0A6J8BTI0</accession>
<evidence type="ECO:0000313" key="2">
    <source>
        <dbReference type="EMBL" id="CAC5386856.1"/>
    </source>
</evidence>
<sequence>MYCAFPRDRVTHLFCITSHDTSLLKLKFKMLQCRVFPVLVFAVIYIFSFIGVSFGRQTYGNCIKYGVGEIKPVLNNGDRFCITEGIYVYCKEFKCPITKCVRPVVPYRGCSYCKGTCSYGGAIYQVSDRFTCLDGVNSCSCGNNNSILSTKIATNPRSMCFKGH</sequence>
<dbReference type="AlphaFoldDB" id="A0A6J8BTI0"/>
<feature type="transmembrane region" description="Helical" evidence="1">
    <location>
        <begin position="35"/>
        <end position="54"/>
    </location>
</feature>
<keyword evidence="3" id="KW-1185">Reference proteome</keyword>
<organism evidence="2 3">
    <name type="scientific">Mytilus coruscus</name>
    <name type="common">Sea mussel</name>
    <dbReference type="NCBI Taxonomy" id="42192"/>
    <lineage>
        <taxon>Eukaryota</taxon>
        <taxon>Metazoa</taxon>
        <taxon>Spiralia</taxon>
        <taxon>Lophotrochozoa</taxon>
        <taxon>Mollusca</taxon>
        <taxon>Bivalvia</taxon>
        <taxon>Autobranchia</taxon>
        <taxon>Pteriomorphia</taxon>
        <taxon>Mytilida</taxon>
        <taxon>Mytiloidea</taxon>
        <taxon>Mytilidae</taxon>
        <taxon>Mytilinae</taxon>
        <taxon>Mytilus</taxon>
    </lineage>
</organism>
<keyword evidence="1" id="KW-1133">Transmembrane helix</keyword>